<evidence type="ECO:0000259" key="2">
    <source>
        <dbReference type="Pfam" id="PF22980"/>
    </source>
</evidence>
<gene>
    <name evidence="3" type="ORF">GSTUM_00010050001</name>
</gene>
<dbReference type="Pfam" id="PF22980">
    <property type="entry name" value="Myb_DNA-bind_8"/>
    <property type="match status" value="1"/>
</dbReference>
<evidence type="ECO:0000256" key="1">
    <source>
        <dbReference type="SAM" id="MobiDB-lite"/>
    </source>
</evidence>
<dbReference type="HOGENOM" id="CLU_1078452_0_0_1"/>
<dbReference type="EMBL" id="FN430346">
    <property type="protein sequence ID" value="CAZ85271.1"/>
    <property type="molecule type" value="Genomic_DNA"/>
</dbReference>
<proteinExistence type="predicted"/>
<feature type="region of interest" description="Disordered" evidence="1">
    <location>
        <begin position="71"/>
        <end position="99"/>
    </location>
</feature>
<dbReference type="eggNOG" id="ENOG502SX2W">
    <property type="taxonomic scope" value="Eukaryota"/>
</dbReference>
<evidence type="ECO:0000313" key="4">
    <source>
        <dbReference type="Proteomes" id="UP000006911"/>
    </source>
</evidence>
<dbReference type="InParanoid" id="D5GL78"/>
<feature type="domain" description="Myb-like DNA-binding" evidence="2">
    <location>
        <begin position="8"/>
        <end position="53"/>
    </location>
</feature>
<dbReference type="STRING" id="656061.D5GL78"/>
<organism evidence="3 4">
    <name type="scientific">Tuber melanosporum (strain Mel28)</name>
    <name type="common">Perigord black truffle</name>
    <dbReference type="NCBI Taxonomy" id="656061"/>
    <lineage>
        <taxon>Eukaryota</taxon>
        <taxon>Fungi</taxon>
        <taxon>Dikarya</taxon>
        <taxon>Ascomycota</taxon>
        <taxon>Pezizomycotina</taxon>
        <taxon>Pezizomycetes</taxon>
        <taxon>Pezizales</taxon>
        <taxon>Tuberaceae</taxon>
        <taxon>Tuber</taxon>
    </lineage>
</organism>
<name>D5GL78_TUBMM</name>
<dbReference type="GeneID" id="9182065"/>
<dbReference type="RefSeq" id="XP_002841080.1">
    <property type="nucleotide sequence ID" value="XM_002841034.1"/>
</dbReference>
<evidence type="ECO:0000313" key="3">
    <source>
        <dbReference type="EMBL" id="CAZ85271.1"/>
    </source>
</evidence>
<feature type="compositionally biased region" description="Pro residues" evidence="1">
    <location>
        <begin position="187"/>
        <end position="198"/>
    </location>
</feature>
<dbReference type="KEGG" id="tml:GSTUM_00010050001"/>
<dbReference type="InterPro" id="IPR054505">
    <property type="entry name" value="Myb_DNA-bind_8"/>
</dbReference>
<dbReference type="Proteomes" id="UP000006911">
    <property type="component" value="Unassembled WGS sequence"/>
</dbReference>
<reference evidence="3 4" key="1">
    <citation type="journal article" date="2010" name="Nature">
        <title>Perigord black truffle genome uncovers evolutionary origins and mechanisms of symbiosis.</title>
        <authorList>
            <person name="Martin F."/>
            <person name="Kohler A."/>
            <person name="Murat C."/>
            <person name="Balestrini R."/>
            <person name="Coutinho P.M."/>
            <person name="Jaillon O."/>
            <person name="Montanini B."/>
            <person name="Morin E."/>
            <person name="Noel B."/>
            <person name="Percudani R."/>
            <person name="Porcel B."/>
            <person name="Rubini A."/>
            <person name="Amicucci A."/>
            <person name="Amselem J."/>
            <person name="Anthouard V."/>
            <person name="Arcioni S."/>
            <person name="Artiguenave F."/>
            <person name="Aury J.M."/>
            <person name="Ballario P."/>
            <person name="Bolchi A."/>
            <person name="Brenna A."/>
            <person name="Brun A."/>
            <person name="Buee M."/>
            <person name="Cantarel B."/>
            <person name="Chevalier G."/>
            <person name="Couloux A."/>
            <person name="Da Silva C."/>
            <person name="Denoeud F."/>
            <person name="Duplessis S."/>
            <person name="Ghignone S."/>
            <person name="Hilselberger B."/>
            <person name="Iotti M."/>
            <person name="Marcais B."/>
            <person name="Mello A."/>
            <person name="Miranda M."/>
            <person name="Pacioni G."/>
            <person name="Quesneville H."/>
            <person name="Riccioni C."/>
            <person name="Ruotolo R."/>
            <person name="Splivallo R."/>
            <person name="Stocchi V."/>
            <person name="Tisserant E."/>
            <person name="Viscomi A.R."/>
            <person name="Zambonelli A."/>
            <person name="Zampieri E."/>
            <person name="Henrissat B."/>
            <person name="Lebrun M.H."/>
            <person name="Paolocci F."/>
            <person name="Bonfante P."/>
            <person name="Ottonello S."/>
            <person name="Wincker P."/>
        </authorList>
    </citation>
    <scope>NUCLEOTIDE SEQUENCE [LARGE SCALE GENOMIC DNA]</scope>
    <source>
        <strain evidence="3 4">Mel28</strain>
    </source>
</reference>
<accession>D5GL78</accession>
<feature type="compositionally biased region" description="Basic and acidic residues" evidence="1">
    <location>
        <begin position="208"/>
        <end position="218"/>
    </location>
</feature>
<protein>
    <submittedName>
        <fullName evidence="3">(Perigord truffle) hypothetical protein</fullName>
    </submittedName>
</protein>
<keyword evidence="4" id="KW-1185">Reference proteome</keyword>
<feature type="region of interest" description="Disordered" evidence="1">
    <location>
        <begin position="181"/>
        <end position="238"/>
    </location>
</feature>
<sequence>MPAKAPIDENVKFLFACLIRSDYKTIDFTRVAADFSINPAAARMRWSRLKKTINVDDIAASILDGKKRRMSKARPSLLSSSVKMEKAEDGAPQPPPAATASTVGIVLKEEEVATPEEEALAPVLFAGLPKPSKCKKAGAEKQVAIPVVVGEAAGTAGRFAATQVPHLPRVAEVAAAVVGAPEAKSRPPIPRKPFPPAPVVQVPPMLKSKPETQLKGEGDGNAMKPESSPTDPVRENAASTAIAILTAKGSKKRKVEST</sequence>
<dbReference type="AlphaFoldDB" id="D5GL78"/>